<sequence>MKSKVTLVYKDLEDNIAEETVWAKPLENGLYQIDNIPFYAPNLSNKDIIAVENDEGVLYFDDLIKSSGHSTVQIIFFDDSKSKWLLQKLEEVGCKWEGMKEQPYYTVDIPLDVDYNIVKDILNKETEIGILDYKESCLAENHS</sequence>
<keyword evidence="2" id="KW-1185">Reference proteome</keyword>
<reference evidence="1" key="1">
    <citation type="submission" date="2022-01" db="EMBL/GenBank/DDBJ databases">
        <title>Genome sequencing of Zunongwangia sp. M21534 genome.</title>
        <authorList>
            <person name="Chen Y."/>
            <person name="Dong C."/>
            <person name="Shao Z."/>
        </authorList>
    </citation>
    <scope>NUCLEOTIDE SEQUENCE</scope>
    <source>
        <strain evidence="1">MCCC M21534</strain>
    </source>
</reference>
<gene>
    <name evidence="1" type="ORF">L1967_17815</name>
</gene>
<dbReference type="InterPro" id="IPR025361">
    <property type="entry name" value="DUF4265"/>
</dbReference>
<dbReference type="Pfam" id="PF14085">
    <property type="entry name" value="DUF4265"/>
    <property type="match status" value="1"/>
</dbReference>
<accession>A0A9X1ZSC3</accession>
<dbReference type="EMBL" id="JAKHSK010000033">
    <property type="protein sequence ID" value="MCL6220152.1"/>
    <property type="molecule type" value="Genomic_DNA"/>
</dbReference>
<dbReference type="Proteomes" id="UP001139521">
    <property type="component" value="Unassembled WGS sequence"/>
</dbReference>
<comment type="caution">
    <text evidence="1">The sequence shown here is derived from an EMBL/GenBank/DDBJ whole genome shotgun (WGS) entry which is preliminary data.</text>
</comment>
<evidence type="ECO:0000313" key="1">
    <source>
        <dbReference type="EMBL" id="MCL6220152.1"/>
    </source>
</evidence>
<protein>
    <submittedName>
        <fullName evidence="1">DUF4265 domain-containing protein</fullName>
    </submittedName>
</protein>
<dbReference type="AlphaFoldDB" id="A0A9X1ZSC3"/>
<organism evidence="1 2">
    <name type="scientific">Zunongwangia pacifica</name>
    <dbReference type="NCBI Taxonomy" id="2911062"/>
    <lineage>
        <taxon>Bacteria</taxon>
        <taxon>Pseudomonadati</taxon>
        <taxon>Bacteroidota</taxon>
        <taxon>Flavobacteriia</taxon>
        <taxon>Flavobacteriales</taxon>
        <taxon>Flavobacteriaceae</taxon>
        <taxon>Zunongwangia</taxon>
    </lineage>
</organism>
<dbReference type="RefSeq" id="WP_249602855.1">
    <property type="nucleotide sequence ID" value="NZ_JAKHSK010000033.1"/>
</dbReference>
<name>A0A9X1ZSC3_9FLAO</name>
<evidence type="ECO:0000313" key="2">
    <source>
        <dbReference type="Proteomes" id="UP001139521"/>
    </source>
</evidence>
<proteinExistence type="predicted"/>